<dbReference type="Pfam" id="PF10074">
    <property type="entry name" value="RovC_DNA-bd"/>
    <property type="match status" value="1"/>
</dbReference>
<evidence type="ECO:0000313" key="3">
    <source>
        <dbReference type="Proteomes" id="UP001596016"/>
    </source>
</evidence>
<proteinExistence type="predicted"/>
<comment type="caution">
    <text evidence="2">The sequence shown here is derived from an EMBL/GenBank/DDBJ whole genome shotgun (WGS) entry which is preliminary data.</text>
</comment>
<feature type="domain" description="T6SS Transcription factor RovC-like DNA binding" evidence="1">
    <location>
        <begin position="58"/>
        <end position="161"/>
    </location>
</feature>
<organism evidence="2 3">
    <name type="scientific">Aquamicrobium segne</name>
    <dbReference type="NCBI Taxonomy" id="469547"/>
    <lineage>
        <taxon>Bacteria</taxon>
        <taxon>Pseudomonadati</taxon>
        <taxon>Pseudomonadota</taxon>
        <taxon>Alphaproteobacteria</taxon>
        <taxon>Hyphomicrobiales</taxon>
        <taxon>Phyllobacteriaceae</taxon>
        <taxon>Aquamicrobium</taxon>
    </lineage>
</organism>
<evidence type="ECO:0000259" key="1">
    <source>
        <dbReference type="Pfam" id="PF10074"/>
    </source>
</evidence>
<protein>
    <submittedName>
        <fullName evidence="2">DUF2285 domain-containing protein</fullName>
    </submittedName>
</protein>
<gene>
    <name evidence="2" type="ORF">ACFPLB_12810</name>
</gene>
<name>A0ABW0GYV6_9HYPH</name>
<evidence type="ECO:0000313" key="2">
    <source>
        <dbReference type="EMBL" id="MFC5386842.1"/>
    </source>
</evidence>
<sequence length="166" mass="18718">MAGSLVAPGEGSVTLRAFLARELRVAPGELHLLLREIAPSLHLVASASIKPDTPLTAIIPLDRDGLDRLAALDRLLRYLFGYRVPPDQRMTTQQRRRLKTMLRVADARQHKASQREIAQILFGADRVAAEQWQNAPLRDVVRDLIRDGSAMIAGGYLHLLRFRRRR</sequence>
<keyword evidence="3" id="KW-1185">Reference proteome</keyword>
<reference evidence="3" key="1">
    <citation type="journal article" date="2019" name="Int. J. Syst. Evol. Microbiol.">
        <title>The Global Catalogue of Microorganisms (GCM) 10K type strain sequencing project: providing services to taxonomists for standard genome sequencing and annotation.</title>
        <authorList>
            <consortium name="The Broad Institute Genomics Platform"/>
            <consortium name="The Broad Institute Genome Sequencing Center for Infectious Disease"/>
            <person name="Wu L."/>
            <person name="Ma J."/>
        </authorList>
    </citation>
    <scope>NUCLEOTIDE SEQUENCE [LARGE SCALE GENOMIC DNA]</scope>
    <source>
        <strain evidence="3">CGMCC 4.1415</strain>
    </source>
</reference>
<dbReference type="Proteomes" id="UP001596016">
    <property type="component" value="Unassembled WGS sequence"/>
</dbReference>
<accession>A0ABW0GYV6</accession>
<dbReference type="EMBL" id="JBHSLL010000045">
    <property type="protein sequence ID" value="MFC5386842.1"/>
    <property type="molecule type" value="Genomic_DNA"/>
</dbReference>
<dbReference type="RefSeq" id="WP_378230213.1">
    <property type="nucleotide sequence ID" value="NZ_JBHSLL010000045.1"/>
</dbReference>
<dbReference type="InterPro" id="IPR018754">
    <property type="entry name" value="RovC-like_DNA-bd"/>
</dbReference>